<organism evidence="1 2">
    <name type="scientific">Spizellomyces punctatus (strain DAOM BR117)</name>
    <dbReference type="NCBI Taxonomy" id="645134"/>
    <lineage>
        <taxon>Eukaryota</taxon>
        <taxon>Fungi</taxon>
        <taxon>Fungi incertae sedis</taxon>
        <taxon>Chytridiomycota</taxon>
        <taxon>Chytridiomycota incertae sedis</taxon>
        <taxon>Chytridiomycetes</taxon>
        <taxon>Spizellomycetales</taxon>
        <taxon>Spizellomycetaceae</taxon>
        <taxon>Spizellomyces</taxon>
    </lineage>
</organism>
<dbReference type="EMBL" id="KQ257461">
    <property type="protein sequence ID" value="KNC97995.1"/>
    <property type="molecule type" value="Genomic_DNA"/>
</dbReference>
<evidence type="ECO:0000313" key="1">
    <source>
        <dbReference type="EMBL" id="KNC97995.1"/>
    </source>
</evidence>
<dbReference type="InParanoid" id="A0A0L0H8Y3"/>
<proteinExistence type="predicted"/>
<keyword evidence="2" id="KW-1185">Reference proteome</keyword>
<protein>
    <submittedName>
        <fullName evidence="1">Uncharacterized protein</fullName>
    </submittedName>
</protein>
<accession>A0A0L0H8Y3</accession>
<dbReference type="GeneID" id="27689721"/>
<dbReference type="AlphaFoldDB" id="A0A0L0H8Y3"/>
<dbReference type="Proteomes" id="UP000053201">
    <property type="component" value="Unassembled WGS sequence"/>
</dbReference>
<evidence type="ECO:0000313" key="2">
    <source>
        <dbReference type="Proteomes" id="UP000053201"/>
    </source>
</evidence>
<dbReference type="RefSeq" id="XP_016606035.1">
    <property type="nucleotide sequence ID" value="XM_016754625.1"/>
</dbReference>
<dbReference type="VEuPathDB" id="FungiDB:SPPG_06413"/>
<dbReference type="OrthoDB" id="2162687at2759"/>
<name>A0A0L0H8Y3_SPIPD</name>
<sequence>MSDRFLSLTHLRLRYPDGLPISVVDAVQAVDKLLNSEWFTDTFAVNRPNSEILDAVKDLRVYICDTATYNAGVLAATHTLPDVMVTDEMGWFDARLDDETIYLNAEYFTPRPYNSRGILPVLAMVTVVHELQHFLHYNFNVPSPIHPIPSMRTKDPVESGHEWEIRNLGGVLGRASFDKTPKTVRFLLHSVEAIENGTRTHYYPD</sequence>
<reference evidence="1 2" key="1">
    <citation type="submission" date="2009-08" db="EMBL/GenBank/DDBJ databases">
        <title>The Genome Sequence of Spizellomyces punctatus strain DAOM BR117.</title>
        <authorList>
            <consortium name="The Broad Institute Genome Sequencing Platform"/>
            <person name="Russ C."/>
            <person name="Cuomo C."/>
            <person name="Shea T."/>
            <person name="Young S.K."/>
            <person name="Zeng Q."/>
            <person name="Koehrsen M."/>
            <person name="Haas B."/>
            <person name="Borodovsky M."/>
            <person name="Guigo R."/>
            <person name="Alvarado L."/>
            <person name="Berlin A."/>
            <person name="Bochicchio J."/>
            <person name="Borenstein D."/>
            <person name="Chapman S."/>
            <person name="Chen Z."/>
            <person name="Engels R."/>
            <person name="Freedman E."/>
            <person name="Gellesch M."/>
            <person name="Goldberg J."/>
            <person name="Griggs A."/>
            <person name="Gujja S."/>
            <person name="Heiman D."/>
            <person name="Hepburn T."/>
            <person name="Howarth C."/>
            <person name="Jen D."/>
            <person name="Larson L."/>
            <person name="Lewis B."/>
            <person name="Mehta T."/>
            <person name="Park D."/>
            <person name="Pearson M."/>
            <person name="Roberts A."/>
            <person name="Saif S."/>
            <person name="Shenoy N."/>
            <person name="Sisk P."/>
            <person name="Stolte C."/>
            <person name="Sykes S."/>
            <person name="Thomson T."/>
            <person name="Walk T."/>
            <person name="White J."/>
            <person name="Yandava C."/>
            <person name="Burger G."/>
            <person name="Gray M.W."/>
            <person name="Holland P.W.H."/>
            <person name="King N."/>
            <person name="Lang F.B.F."/>
            <person name="Roger A.J."/>
            <person name="Ruiz-Trillo I."/>
            <person name="Lander E."/>
            <person name="Nusbaum C."/>
        </authorList>
    </citation>
    <scope>NUCLEOTIDE SEQUENCE [LARGE SCALE GENOMIC DNA]</scope>
    <source>
        <strain evidence="1 2">DAOM BR117</strain>
    </source>
</reference>
<gene>
    <name evidence="1" type="ORF">SPPG_06413</name>
</gene>